<keyword evidence="4 7" id="KW-0479">Metal-binding</keyword>
<accession>A0ABU1JLI1</accession>
<name>A0ABU1JLI1_9PROT</name>
<dbReference type="SMART" id="SM00829">
    <property type="entry name" value="PKS_ER"/>
    <property type="match status" value="1"/>
</dbReference>
<dbReference type="InterPro" id="IPR002328">
    <property type="entry name" value="ADH_Zn_CS"/>
</dbReference>
<evidence type="ECO:0000256" key="5">
    <source>
        <dbReference type="ARBA" id="ARBA00022833"/>
    </source>
</evidence>
<dbReference type="InterPro" id="IPR013154">
    <property type="entry name" value="ADH-like_N"/>
</dbReference>
<evidence type="ECO:0000256" key="1">
    <source>
        <dbReference type="ARBA" id="ARBA00001947"/>
    </source>
</evidence>
<evidence type="ECO:0000256" key="3">
    <source>
        <dbReference type="ARBA" id="ARBA00013190"/>
    </source>
</evidence>
<dbReference type="Gene3D" id="3.90.180.10">
    <property type="entry name" value="Medium-chain alcohol dehydrogenases, catalytic domain"/>
    <property type="match status" value="1"/>
</dbReference>
<dbReference type="InterPro" id="IPR020843">
    <property type="entry name" value="ER"/>
</dbReference>
<dbReference type="InterPro" id="IPR013149">
    <property type="entry name" value="ADH-like_C"/>
</dbReference>
<sequence>MTDIAFDRPATMLAAVLDAPGEPLAVRRVPVPRPRPGQLLVRLRACGVCHTDLHIWGSGAASGKPLILGHEGVGEVVEIGAGVPGWRRGDRVGVPWLHDTCGRCDECREGAESFCQAQRAHGCDVDGAFAEYVAVDAGYAVRLPAGADPVATAPLMCAGVTAYGAIRRAALRPGSRCAVFGCGGLGLYAVQLAARTGATVVALDVSPAKLERARALGAHHTVIADEAAAARLQQLGGMHACINFAPTDATWGAMIGGIRPRGTIVAAALVEKPVPVSQAWLTATGVVLTGTSVGTRLEMEELIRLHAEAPLRSMTRSIGLAEINDGLRDLREGRVNGRLVIDFGKAGRA</sequence>
<comment type="cofactor">
    <cofactor evidence="1 7">
        <name>Zn(2+)</name>
        <dbReference type="ChEBI" id="CHEBI:29105"/>
    </cofactor>
</comment>
<comment type="caution">
    <text evidence="9">The sequence shown here is derived from an EMBL/GenBank/DDBJ whole genome shotgun (WGS) entry which is preliminary data.</text>
</comment>
<dbReference type="PANTHER" id="PTHR42940:SF8">
    <property type="entry name" value="VACUOLAR PROTEIN SORTING-ASSOCIATED PROTEIN 11"/>
    <property type="match status" value="1"/>
</dbReference>
<keyword evidence="10" id="KW-1185">Reference proteome</keyword>
<evidence type="ECO:0000259" key="8">
    <source>
        <dbReference type="SMART" id="SM00829"/>
    </source>
</evidence>
<evidence type="ECO:0000256" key="6">
    <source>
        <dbReference type="ARBA" id="ARBA00023002"/>
    </source>
</evidence>
<evidence type="ECO:0000256" key="4">
    <source>
        <dbReference type="ARBA" id="ARBA00022723"/>
    </source>
</evidence>
<feature type="domain" description="Enoyl reductase (ER)" evidence="8">
    <location>
        <begin position="21"/>
        <end position="341"/>
    </location>
</feature>
<comment type="similarity">
    <text evidence="2 7">Belongs to the zinc-containing alcohol dehydrogenase family.</text>
</comment>
<dbReference type="RefSeq" id="WP_309793768.1">
    <property type="nucleotide sequence ID" value="NZ_JAVDPW010000003.1"/>
</dbReference>
<dbReference type="SUPFAM" id="SSF50129">
    <property type="entry name" value="GroES-like"/>
    <property type="match status" value="1"/>
</dbReference>
<organism evidence="9 10">
    <name type="scientific">Inquilinus ginsengisoli</name>
    <dbReference type="NCBI Taxonomy" id="363840"/>
    <lineage>
        <taxon>Bacteria</taxon>
        <taxon>Pseudomonadati</taxon>
        <taxon>Pseudomonadota</taxon>
        <taxon>Alphaproteobacteria</taxon>
        <taxon>Rhodospirillales</taxon>
        <taxon>Rhodospirillaceae</taxon>
        <taxon>Inquilinus</taxon>
    </lineage>
</organism>
<dbReference type="Pfam" id="PF00107">
    <property type="entry name" value="ADH_zinc_N"/>
    <property type="match status" value="1"/>
</dbReference>
<keyword evidence="6 9" id="KW-0560">Oxidoreductase</keyword>
<dbReference type="Gene3D" id="3.40.50.720">
    <property type="entry name" value="NAD(P)-binding Rossmann-like Domain"/>
    <property type="match status" value="1"/>
</dbReference>
<dbReference type="EMBL" id="JAVDPW010000003">
    <property type="protein sequence ID" value="MDR6289479.1"/>
    <property type="molecule type" value="Genomic_DNA"/>
</dbReference>
<keyword evidence="5 7" id="KW-0862">Zinc</keyword>
<dbReference type="GO" id="GO:0004022">
    <property type="term" value="F:alcohol dehydrogenase (NAD+) activity"/>
    <property type="evidence" value="ECO:0007669"/>
    <property type="project" value="UniProtKB-EC"/>
</dbReference>
<dbReference type="InterPro" id="IPR036291">
    <property type="entry name" value="NAD(P)-bd_dom_sf"/>
</dbReference>
<evidence type="ECO:0000313" key="9">
    <source>
        <dbReference type="EMBL" id="MDR6289479.1"/>
    </source>
</evidence>
<dbReference type="SUPFAM" id="SSF51735">
    <property type="entry name" value="NAD(P)-binding Rossmann-fold domains"/>
    <property type="match status" value="1"/>
</dbReference>
<proteinExistence type="inferred from homology"/>
<evidence type="ECO:0000256" key="2">
    <source>
        <dbReference type="ARBA" id="ARBA00008072"/>
    </source>
</evidence>
<dbReference type="Proteomes" id="UP001262410">
    <property type="component" value="Unassembled WGS sequence"/>
</dbReference>
<dbReference type="PANTHER" id="PTHR42940">
    <property type="entry name" value="ALCOHOL DEHYDROGENASE 1-RELATED"/>
    <property type="match status" value="1"/>
</dbReference>
<reference evidence="9 10" key="1">
    <citation type="submission" date="2023-07" db="EMBL/GenBank/DDBJ databases">
        <title>Sorghum-associated microbial communities from plants grown in Nebraska, USA.</title>
        <authorList>
            <person name="Schachtman D."/>
        </authorList>
    </citation>
    <scope>NUCLEOTIDE SEQUENCE [LARGE SCALE GENOMIC DNA]</scope>
    <source>
        <strain evidence="9 10">584</strain>
    </source>
</reference>
<dbReference type="InterPro" id="IPR011032">
    <property type="entry name" value="GroES-like_sf"/>
</dbReference>
<evidence type="ECO:0000256" key="7">
    <source>
        <dbReference type="RuleBase" id="RU361277"/>
    </source>
</evidence>
<protein>
    <recommendedName>
        <fullName evidence="3">alcohol dehydrogenase</fullName>
        <ecNumber evidence="3">1.1.1.1</ecNumber>
    </recommendedName>
</protein>
<gene>
    <name evidence="9" type="ORF">E9232_001994</name>
</gene>
<dbReference type="PROSITE" id="PS00059">
    <property type="entry name" value="ADH_ZINC"/>
    <property type="match status" value="1"/>
</dbReference>
<dbReference type="Pfam" id="PF08240">
    <property type="entry name" value="ADH_N"/>
    <property type="match status" value="1"/>
</dbReference>
<evidence type="ECO:0000313" key="10">
    <source>
        <dbReference type="Proteomes" id="UP001262410"/>
    </source>
</evidence>
<dbReference type="EC" id="1.1.1.1" evidence="3"/>